<dbReference type="AlphaFoldDB" id="A0A426ZLQ2"/>
<evidence type="ECO:0008006" key="4">
    <source>
        <dbReference type="Google" id="ProtNLM"/>
    </source>
</evidence>
<sequence length="254" mass="29784">MPLIPQQKKNRNITDLESYAMASEELIDAKLEAFEMRMKDKLYALFAEFSLGWPSSPRRSQQGESLDHKEDSQEKGESTTDPSYPRIRVDFPRWEGDPIGWISRAKCYFRYHKTPNASMVDIVAIHLEGDTIQWYDWFKHTHKVPTWRLLMIEPVEESEHKEEDLEHEEDTEEEPQPVDCMMHALAAYTNLHTMKVGVLKRQPITILIDTESTNNFMNNKVIARMTLDIKDCSRFDVKVADDRILKCDRRCPHV</sequence>
<feature type="compositionally biased region" description="Basic and acidic residues" evidence="1">
    <location>
        <begin position="65"/>
        <end position="78"/>
    </location>
</feature>
<reference evidence="2 3" key="1">
    <citation type="journal article" date="2014" name="Agronomy (Basel)">
        <title>A Draft Genome Sequence for Ensete ventricosum, the Drought-Tolerant Tree Against Hunger.</title>
        <authorList>
            <person name="Harrison J."/>
            <person name="Moore K.A."/>
            <person name="Paszkiewicz K."/>
            <person name="Jones T."/>
            <person name="Grant M."/>
            <person name="Ambacheew D."/>
            <person name="Muzemil S."/>
            <person name="Studholme D.J."/>
        </authorList>
    </citation>
    <scope>NUCLEOTIDE SEQUENCE [LARGE SCALE GENOMIC DNA]</scope>
</reference>
<name>A0A426ZLQ2_ENSVE</name>
<evidence type="ECO:0000256" key="1">
    <source>
        <dbReference type="SAM" id="MobiDB-lite"/>
    </source>
</evidence>
<comment type="caution">
    <text evidence="2">The sequence shown here is derived from an EMBL/GenBank/DDBJ whole genome shotgun (WGS) entry which is preliminary data.</text>
</comment>
<dbReference type="EMBL" id="AMZH03006007">
    <property type="protein sequence ID" value="RRT64912.1"/>
    <property type="molecule type" value="Genomic_DNA"/>
</dbReference>
<proteinExistence type="predicted"/>
<evidence type="ECO:0000313" key="3">
    <source>
        <dbReference type="Proteomes" id="UP000287651"/>
    </source>
</evidence>
<accession>A0A426ZLQ2</accession>
<evidence type="ECO:0000313" key="2">
    <source>
        <dbReference type="EMBL" id="RRT64912.1"/>
    </source>
</evidence>
<gene>
    <name evidence="2" type="ORF">B296_00041476</name>
</gene>
<organism evidence="2 3">
    <name type="scientific">Ensete ventricosum</name>
    <name type="common">Abyssinian banana</name>
    <name type="synonym">Musa ensete</name>
    <dbReference type="NCBI Taxonomy" id="4639"/>
    <lineage>
        <taxon>Eukaryota</taxon>
        <taxon>Viridiplantae</taxon>
        <taxon>Streptophyta</taxon>
        <taxon>Embryophyta</taxon>
        <taxon>Tracheophyta</taxon>
        <taxon>Spermatophyta</taxon>
        <taxon>Magnoliopsida</taxon>
        <taxon>Liliopsida</taxon>
        <taxon>Zingiberales</taxon>
        <taxon>Musaceae</taxon>
        <taxon>Ensete</taxon>
    </lineage>
</organism>
<dbReference type="Proteomes" id="UP000287651">
    <property type="component" value="Unassembled WGS sequence"/>
</dbReference>
<feature type="region of interest" description="Disordered" evidence="1">
    <location>
        <begin position="55"/>
        <end position="87"/>
    </location>
</feature>
<protein>
    <recommendedName>
        <fullName evidence="4">Retrotransposon gag domain-containing protein</fullName>
    </recommendedName>
</protein>